<sequence length="59" mass="6951">MQVKFPQTYRKVSALNLDMAYFLVEEQLEPYLQFINSHPMLCKGIQNELCKILSDQKTN</sequence>
<proteinExistence type="predicted"/>
<dbReference type="EMBL" id="CP033893">
    <property type="protein sequence ID" value="QDL35336.1"/>
    <property type="molecule type" value="Genomic_DNA"/>
</dbReference>
<accession>A0A515D4M5</accession>
<gene>
    <name evidence="1" type="ORF">EGO53_02030</name>
</gene>
<name>A0A515D4M5_SERLI</name>
<dbReference type="AlphaFoldDB" id="A0A515D4M5"/>
<organism evidence="1 2">
    <name type="scientific">Serratia liquefaciens</name>
    <dbReference type="NCBI Taxonomy" id="614"/>
    <lineage>
        <taxon>Bacteria</taxon>
        <taxon>Pseudomonadati</taxon>
        <taxon>Pseudomonadota</taxon>
        <taxon>Gammaproteobacteria</taxon>
        <taxon>Enterobacterales</taxon>
        <taxon>Yersiniaceae</taxon>
        <taxon>Serratia</taxon>
    </lineage>
</organism>
<dbReference type="Proteomes" id="UP000317572">
    <property type="component" value="Chromosome"/>
</dbReference>
<protein>
    <submittedName>
        <fullName evidence="1">Uncharacterized protein</fullName>
    </submittedName>
</protein>
<evidence type="ECO:0000313" key="1">
    <source>
        <dbReference type="EMBL" id="QDL35336.1"/>
    </source>
</evidence>
<reference evidence="1 2" key="1">
    <citation type="submission" date="2018-11" db="EMBL/GenBank/DDBJ databases">
        <title>The first complete genome of Serratia liquefaciens isolated from metalophyte plant revel distinctness adaptive mechanisms in an extreme habitat.</title>
        <authorList>
            <person name="Caneschi W.L."/>
            <person name="Sanchez A.B."/>
            <person name="Felestrino E.B."/>
            <person name="Assis R.A.B."/>
            <person name="Lemes C.G.C."/>
            <person name="Cordeiro I.F."/>
            <person name="Fonseca N.P."/>
            <person name="Villa M."/>
            <person name="Vieira I.T."/>
            <person name="Moraes L.A."/>
            <person name="Kamino L.H.Y."/>
            <person name="do Carmo F."/>
            <person name="Garcia C.M."/>
            <person name="Almeida N.F."/>
            <person name="Silva R.S."/>
            <person name="Ferro J.A."/>
            <person name="Ferro M.I.T."/>
            <person name="Varani A.M."/>
            <person name="Ferreira R.M."/>
            <person name="dos Santos V.L."/>
            <person name="Silva U.C."/>
            <person name="Setubal J.C."/>
            <person name="Moreira L.M."/>
        </authorList>
    </citation>
    <scope>NUCLEOTIDE SEQUENCE [LARGE SCALE GENOMIC DNA]</scope>
    <source>
        <strain evidence="1 2">FG3</strain>
    </source>
</reference>
<evidence type="ECO:0000313" key="2">
    <source>
        <dbReference type="Proteomes" id="UP000317572"/>
    </source>
</evidence>